<dbReference type="GO" id="GO:0015341">
    <property type="term" value="F:zinc efflux antiporter activity"/>
    <property type="evidence" value="ECO:0007669"/>
    <property type="project" value="TreeGrafter"/>
</dbReference>
<evidence type="ECO:0000256" key="4">
    <source>
        <dbReference type="ARBA" id="ARBA00022475"/>
    </source>
</evidence>
<keyword evidence="12" id="KW-1185">Reference proteome</keyword>
<proteinExistence type="inferred from homology"/>
<sequence length="319" mass="34036">MSAPRTPAVIAMQRATQASVAVAVTLAVLKIVAVVQTGALSVLGSLLDTLLDVIASLVTLFAVRVATQPADEDHRFGHGKAEAIAALFQTSLIMGSGIALILAAGNRLLHPHAVTAPGIGVGVSVVAIVATLALVTYQRHVVRQTGSLAVDTDRLHYESDLGLNLSVIVALGLESWAGISGADAAIGIAIAAYLIWGAQKSARRAIDMLMDREWDERRRAQIVAAVAAHPDVRGIHELRTRTSGLDSFVQFHIWLDPDLPVRRAHRIVDEVEGRVRAVFPDVEVLIHVDPEGVVEQGERDADHRLLDPMSAASRLRGPL</sequence>
<evidence type="ECO:0000256" key="7">
    <source>
        <dbReference type="ARBA" id="ARBA00023136"/>
    </source>
</evidence>
<evidence type="ECO:0000256" key="5">
    <source>
        <dbReference type="ARBA" id="ARBA00022692"/>
    </source>
</evidence>
<feature type="transmembrane region" description="Helical" evidence="8">
    <location>
        <begin position="179"/>
        <end position="198"/>
    </location>
</feature>
<evidence type="ECO:0000259" key="10">
    <source>
        <dbReference type="Pfam" id="PF16916"/>
    </source>
</evidence>
<dbReference type="Proteomes" id="UP000298714">
    <property type="component" value="Chromosome"/>
</dbReference>
<dbReference type="Pfam" id="PF01545">
    <property type="entry name" value="Cation_efflux"/>
    <property type="match status" value="1"/>
</dbReference>
<evidence type="ECO:0000256" key="1">
    <source>
        <dbReference type="ARBA" id="ARBA00004141"/>
    </source>
</evidence>
<evidence type="ECO:0000259" key="9">
    <source>
        <dbReference type="Pfam" id="PF01545"/>
    </source>
</evidence>
<keyword evidence="5 8" id="KW-0812">Transmembrane</keyword>
<gene>
    <name evidence="11" type="ORF">E6W36_13695</name>
</gene>
<evidence type="ECO:0000256" key="3">
    <source>
        <dbReference type="ARBA" id="ARBA00022448"/>
    </source>
</evidence>
<evidence type="ECO:0000256" key="2">
    <source>
        <dbReference type="ARBA" id="ARBA00008114"/>
    </source>
</evidence>
<dbReference type="InterPro" id="IPR027470">
    <property type="entry name" value="Cation_efflux_CTD"/>
</dbReference>
<accession>A0A4D7CA86</accession>
<evidence type="ECO:0000256" key="6">
    <source>
        <dbReference type="ARBA" id="ARBA00022989"/>
    </source>
</evidence>
<name>A0A4D7CA86_9SPHN</name>
<dbReference type="Gene3D" id="3.30.70.1350">
    <property type="entry name" value="Cation efflux protein, cytoplasmic domain"/>
    <property type="match status" value="1"/>
</dbReference>
<feature type="domain" description="Cation efflux protein cytoplasmic" evidence="10">
    <location>
        <begin position="216"/>
        <end position="291"/>
    </location>
</feature>
<dbReference type="RefSeq" id="WP_222873037.1">
    <property type="nucleotide sequence ID" value="NZ_CP039704.1"/>
</dbReference>
<dbReference type="KEGG" id="hgn:E6W36_13695"/>
<dbReference type="InterPro" id="IPR027469">
    <property type="entry name" value="Cation_efflux_TMD_sf"/>
</dbReference>
<dbReference type="Pfam" id="PF16916">
    <property type="entry name" value="ZT_dimer"/>
    <property type="match status" value="1"/>
</dbReference>
<dbReference type="InterPro" id="IPR036837">
    <property type="entry name" value="Cation_efflux_CTD_sf"/>
</dbReference>
<feature type="domain" description="Cation efflux protein transmembrane" evidence="9">
    <location>
        <begin position="18"/>
        <end position="210"/>
    </location>
</feature>
<dbReference type="PANTHER" id="PTHR43840:SF41">
    <property type="entry name" value="CATION-EFFLUX PUMP FIEF"/>
    <property type="match status" value="1"/>
</dbReference>
<organism evidence="11 12">
    <name type="scientific">Hankyongella ginsenosidimutans</name>
    <dbReference type="NCBI Taxonomy" id="1763828"/>
    <lineage>
        <taxon>Bacteria</taxon>
        <taxon>Pseudomonadati</taxon>
        <taxon>Pseudomonadota</taxon>
        <taxon>Alphaproteobacteria</taxon>
        <taxon>Sphingomonadales</taxon>
        <taxon>Sphingomonadaceae</taxon>
        <taxon>Hankyongella</taxon>
    </lineage>
</organism>
<feature type="transmembrane region" description="Helical" evidence="8">
    <location>
        <begin position="116"/>
        <end position="135"/>
    </location>
</feature>
<keyword evidence="3" id="KW-0813">Transport</keyword>
<dbReference type="EMBL" id="CP039704">
    <property type="protein sequence ID" value="QCI80173.1"/>
    <property type="molecule type" value="Genomic_DNA"/>
</dbReference>
<dbReference type="InterPro" id="IPR058533">
    <property type="entry name" value="Cation_efflux_TM"/>
</dbReference>
<dbReference type="InterPro" id="IPR002524">
    <property type="entry name" value="Cation_efflux"/>
</dbReference>
<dbReference type="GO" id="GO:0005886">
    <property type="term" value="C:plasma membrane"/>
    <property type="evidence" value="ECO:0007669"/>
    <property type="project" value="TreeGrafter"/>
</dbReference>
<comment type="subcellular location">
    <subcellularLocation>
        <location evidence="1">Membrane</location>
        <topology evidence="1">Multi-pass membrane protein</topology>
    </subcellularLocation>
</comment>
<dbReference type="SUPFAM" id="SSF160240">
    <property type="entry name" value="Cation efflux protein cytoplasmic domain-like"/>
    <property type="match status" value="1"/>
</dbReference>
<keyword evidence="7 8" id="KW-0472">Membrane</keyword>
<dbReference type="InterPro" id="IPR050291">
    <property type="entry name" value="CDF_Transporter"/>
</dbReference>
<dbReference type="NCBIfam" id="TIGR01297">
    <property type="entry name" value="CDF"/>
    <property type="match status" value="1"/>
</dbReference>
<keyword evidence="4" id="KW-1003">Cell membrane</keyword>
<evidence type="ECO:0000256" key="8">
    <source>
        <dbReference type="SAM" id="Phobius"/>
    </source>
</evidence>
<dbReference type="Gene3D" id="1.20.1510.10">
    <property type="entry name" value="Cation efflux protein transmembrane domain"/>
    <property type="match status" value="1"/>
</dbReference>
<dbReference type="GO" id="GO:0006882">
    <property type="term" value="P:intracellular zinc ion homeostasis"/>
    <property type="evidence" value="ECO:0007669"/>
    <property type="project" value="TreeGrafter"/>
</dbReference>
<dbReference type="SUPFAM" id="SSF161111">
    <property type="entry name" value="Cation efflux protein transmembrane domain-like"/>
    <property type="match status" value="1"/>
</dbReference>
<dbReference type="GO" id="GO:0015086">
    <property type="term" value="F:cadmium ion transmembrane transporter activity"/>
    <property type="evidence" value="ECO:0007669"/>
    <property type="project" value="TreeGrafter"/>
</dbReference>
<protein>
    <submittedName>
        <fullName evidence="11">Cation diffusion facilitator family transporter</fullName>
    </submittedName>
</protein>
<comment type="similarity">
    <text evidence="2">Belongs to the cation diffusion facilitator (CDF) transporter (TC 2.A.4) family.</text>
</comment>
<evidence type="ECO:0000313" key="12">
    <source>
        <dbReference type="Proteomes" id="UP000298714"/>
    </source>
</evidence>
<dbReference type="AlphaFoldDB" id="A0A4D7CA86"/>
<reference evidence="12" key="1">
    <citation type="submission" date="2019-04" db="EMBL/GenBank/DDBJ databases">
        <title>Complete genome sequence of Sphingomonas sp. W1-2-3.</title>
        <authorList>
            <person name="Im W.T."/>
        </authorList>
    </citation>
    <scope>NUCLEOTIDE SEQUENCE [LARGE SCALE GENOMIC DNA]</scope>
    <source>
        <strain evidence="12">W1-2-3</strain>
    </source>
</reference>
<feature type="transmembrane region" description="Helical" evidence="8">
    <location>
        <begin position="84"/>
        <end position="104"/>
    </location>
</feature>
<evidence type="ECO:0000313" key="11">
    <source>
        <dbReference type="EMBL" id="QCI80173.1"/>
    </source>
</evidence>
<dbReference type="GO" id="GO:0015093">
    <property type="term" value="F:ferrous iron transmembrane transporter activity"/>
    <property type="evidence" value="ECO:0007669"/>
    <property type="project" value="TreeGrafter"/>
</dbReference>
<dbReference type="PANTHER" id="PTHR43840">
    <property type="entry name" value="MITOCHONDRIAL METAL TRANSPORTER 1-RELATED"/>
    <property type="match status" value="1"/>
</dbReference>
<keyword evidence="6 8" id="KW-1133">Transmembrane helix</keyword>